<accession>A0A076FBV9</accession>
<sequence>MATRHQVRQSVVSLLYANEMGSEMEEFSSEFLEEKKIRNDQKSFTLSLYNGVLDNLNLIDEELNSHLGKWKLEEIGTVERAILRLGAYEIKFSDIDGAIIINEAILLANELGSDSSTRLINGVLDAISKDKAK</sequence>
<evidence type="ECO:0000256" key="2">
    <source>
        <dbReference type="ARBA" id="ARBA00022814"/>
    </source>
</evidence>
<dbReference type="GO" id="GO:0031564">
    <property type="term" value="P:transcription antitermination"/>
    <property type="evidence" value="ECO:0007669"/>
    <property type="project" value="UniProtKB-KW"/>
</dbReference>
<evidence type="ECO:0000256" key="1">
    <source>
        <dbReference type="ARBA" id="ARBA00005952"/>
    </source>
</evidence>
<dbReference type="GO" id="GO:0005829">
    <property type="term" value="C:cytosol"/>
    <property type="evidence" value="ECO:0007669"/>
    <property type="project" value="TreeGrafter"/>
</dbReference>
<dbReference type="SUPFAM" id="SSF48013">
    <property type="entry name" value="NusB-like"/>
    <property type="match status" value="1"/>
</dbReference>
<dbReference type="PANTHER" id="PTHR11078">
    <property type="entry name" value="N UTILIZATION SUBSTANCE PROTEIN B-RELATED"/>
    <property type="match status" value="1"/>
</dbReference>
<reference evidence="9" key="1">
    <citation type="journal article" date="2014" name="Genome Announc.">
        <title>Complete Genome Sequence of Campylobacter iguaniorum Strain 1485ET, Isolated from a Bearded Dragon (Pogona vitticeps).</title>
        <authorList>
            <person name="Gilbert M.J."/>
            <person name="Miller W.G."/>
            <person name="Yee E."/>
            <person name="Kik M."/>
            <person name="Wagenaar J.A."/>
            <person name="Duim B."/>
        </authorList>
    </citation>
    <scope>NUCLEOTIDE SEQUENCE [LARGE SCALE GENOMIC DNA]</scope>
    <source>
        <strain evidence="9">1485E</strain>
    </source>
</reference>
<dbReference type="RefSeq" id="WP_038454842.1">
    <property type="nucleotide sequence ID" value="NZ_CP009043.1"/>
</dbReference>
<evidence type="ECO:0000313" key="9">
    <source>
        <dbReference type="Proteomes" id="UP000028486"/>
    </source>
</evidence>
<evidence type="ECO:0000259" key="7">
    <source>
        <dbReference type="Pfam" id="PF01029"/>
    </source>
</evidence>
<dbReference type="AlphaFoldDB" id="A0A076FBV9"/>
<dbReference type="NCBIfam" id="TIGR01951">
    <property type="entry name" value="nusB"/>
    <property type="match status" value="1"/>
</dbReference>
<organism evidence="8 9">
    <name type="scientific">Campylobacter iguaniorum</name>
    <dbReference type="NCBI Taxonomy" id="1244531"/>
    <lineage>
        <taxon>Bacteria</taxon>
        <taxon>Pseudomonadati</taxon>
        <taxon>Campylobacterota</taxon>
        <taxon>Epsilonproteobacteria</taxon>
        <taxon>Campylobacterales</taxon>
        <taxon>Campylobacteraceae</taxon>
        <taxon>Campylobacter</taxon>
    </lineage>
</organism>
<name>A0A076FBV9_9BACT</name>
<keyword evidence="3 6" id="KW-0694">RNA-binding</keyword>
<keyword evidence="5 6" id="KW-0804">Transcription</keyword>
<keyword evidence="2 6" id="KW-0889">Transcription antitermination</keyword>
<evidence type="ECO:0000313" key="8">
    <source>
        <dbReference type="EMBL" id="AII15168.1"/>
    </source>
</evidence>
<dbReference type="Pfam" id="PF01029">
    <property type="entry name" value="NusB"/>
    <property type="match status" value="1"/>
</dbReference>
<dbReference type="PATRIC" id="fig|1244531.5.peg.1542"/>
<dbReference type="eggNOG" id="COG0781">
    <property type="taxonomic scope" value="Bacteria"/>
</dbReference>
<proteinExistence type="inferred from homology"/>
<evidence type="ECO:0000256" key="5">
    <source>
        <dbReference type="ARBA" id="ARBA00023163"/>
    </source>
</evidence>
<dbReference type="EMBL" id="CP009043">
    <property type="protein sequence ID" value="AII15168.1"/>
    <property type="molecule type" value="Genomic_DNA"/>
</dbReference>
<dbReference type="Proteomes" id="UP000028486">
    <property type="component" value="Chromosome"/>
</dbReference>
<dbReference type="HAMAP" id="MF_00073">
    <property type="entry name" value="NusB"/>
    <property type="match status" value="1"/>
</dbReference>
<dbReference type="STRING" id="1244531.CIG2463D_1535"/>
<evidence type="ECO:0000256" key="4">
    <source>
        <dbReference type="ARBA" id="ARBA00023015"/>
    </source>
</evidence>
<dbReference type="InterPro" id="IPR011605">
    <property type="entry name" value="NusB_fam"/>
</dbReference>
<dbReference type="InterPro" id="IPR035926">
    <property type="entry name" value="NusB-like_sf"/>
</dbReference>
<dbReference type="GO" id="GO:0003723">
    <property type="term" value="F:RNA binding"/>
    <property type="evidence" value="ECO:0007669"/>
    <property type="project" value="UniProtKB-UniRule"/>
</dbReference>
<feature type="domain" description="NusB/RsmB/TIM44" evidence="7">
    <location>
        <begin position="5"/>
        <end position="129"/>
    </location>
</feature>
<keyword evidence="4 6" id="KW-0805">Transcription regulation</keyword>
<comment type="similarity">
    <text evidence="1 6">Belongs to the NusB family.</text>
</comment>
<keyword evidence="9" id="KW-1185">Reference proteome</keyword>
<gene>
    <name evidence="6 8" type="primary">nusB</name>
    <name evidence="8" type="ORF">CIG1485E_1344</name>
</gene>
<dbReference type="Gene3D" id="1.10.940.10">
    <property type="entry name" value="NusB-like"/>
    <property type="match status" value="1"/>
</dbReference>
<dbReference type="InterPro" id="IPR006027">
    <property type="entry name" value="NusB_RsmB_TIM44"/>
</dbReference>
<dbReference type="PANTHER" id="PTHR11078:SF3">
    <property type="entry name" value="ANTITERMINATION NUSB DOMAIN-CONTAINING PROTEIN"/>
    <property type="match status" value="1"/>
</dbReference>
<protein>
    <recommendedName>
        <fullName evidence="6">Transcription antitermination protein NusB</fullName>
    </recommendedName>
    <alternativeName>
        <fullName evidence="6">Antitermination factor NusB</fullName>
    </alternativeName>
</protein>
<dbReference type="KEGG" id="caj:CIG1485E_1344"/>
<comment type="function">
    <text evidence="6">Involved in transcription antitermination. Required for transcription of ribosomal RNA (rRNA) genes. Binds specifically to the boxA antiterminator sequence of the ribosomal RNA (rrn) operons.</text>
</comment>
<dbReference type="HOGENOM" id="CLU_087843_3_3_7"/>
<evidence type="ECO:0000256" key="6">
    <source>
        <dbReference type="HAMAP-Rule" id="MF_00073"/>
    </source>
</evidence>
<evidence type="ECO:0000256" key="3">
    <source>
        <dbReference type="ARBA" id="ARBA00022884"/>
    </source>
</evidence>
<dbReference type="GO" id="GO:0006353">
    <property type="term" value="P:DNA-templated transcription termination"/>
    <property type="evidence" value="ECO:0007669"/>
    <property type="project" value="UniProtKB-UniRule"/>
</dbReference>
<dbReference type="OrthoDB" id="9797817at2"/>